<sequence length="118" mass="13942">MTTYERFTCSICLEWLENSSPAISSTCGHVYHKACVENWIQRLHRRCPCCRQFLKNLRKLYFSTESCEVRKEARESQNRVDLCFRTHILDICLEWSSYAAIYGVVFMTLQAMVASIWE</sequence>
<dbReference type="CDD" id="cd16448">
    <property type="entry name" value="RING-H2"/>
    <property type="match status" value="1"/>
</dbReference>
<keyword evidence="4" id="KW-1133">Transmembrane helix</keyword>
<organism evidence="6 7">
    <name type="scientific">Steinernema carpocapsae</name>
    <name type="common">Entomopathogenic nematode</name>
    <dbReference type="NCBI Taxonomy" id="34508"/>
    <lineage>
        <taxon>Eukaryota</taxon>
        <taxon>Metazoa</taxon>
        <taxon>Ecdysozoa</taxon>
        <taxon>Nematoda</taxon>
        <taxon>Chromadorea</taxon>
        <taxon>Rhabditida</taxon>
        <taxon>Tylenchina</taxon>
        <taxon>Panagrolaimomorpha</taxon>
        <taxon>Strongyloidoidea</taxon>
        <taxon>Steinernematidae</taxon>
        <taxon>Steinernema</taxon>
    </lineage>
</organism>
<evidence type="ECO:0000256" key="2">
    <source>
        <dbReference type="ARBA" id="ARBA00022833"/>
    </source>
</evidence>
<dbReference type="SUPFAM" id="SSF57850">
    <property type="entry name" value="RING/U-box"/>
    <property type="match status" value="1"/>
</dbReference>
<dbReference type="GO" id="GO:0016567">
    <property type="term" value="P:protein ubiquitination"/>
    <property type="evidence" value="ECO:0007669"/>
    <property type="project" value="TreeGrafter"/>
</dbReference>
<keyword evidence="1 3" id="KW-0863">Zinc-finger</keyword>
<feature type="transmembrane region" description="Helical" evidence="4">
    <location>
        <begin position="95"/>
        <end position="117"/>
    </location>
</feature>
<evidence type="ECO:0000313" key="6">
    <source>
        <dbReference type="EMBL" id="TKR89327.1"/>
    </source>
</evidence>
<dbReference type="GO" id="GO:0061630">
    <property type="term" value="F:ubiquitin protein ligase activity"/>
    <property type="evidence" value="ECO:0007669"/>
    <property type="project" value="TreeGrafter"/>
</dbReference>
<accession>A0A4U5P063</accession>
<dbReference type="Pfam" id="PF13639">
    <property type="entry name" value="zf-RING_2"/>
    <property type="match status" value="1"/>
</dbReference>
<evidence type="ECO:0000256" key="1">
    <source>
        <dbReference type="ARBA" id="ARBA00022771"/>
    </source>
</evidence>
<dbReference type="EMBL" id="AZBU02000003">
    <property type="protein sequence ID" value="TKR89327.1"/>
    <property type="molecule type" value="Genomic_DNA"/>
</dbReference>
<dbReference type="PROSITE" id="PS50089">
    <property type="entry name" value="ZF_RING_2"/>
    <property type="match status" value="1"/>
</dbReference>
<dbReference type="InterPro" id="IPR001841">
    <property type="entry name" value="Znf_RING"/>
</dbReference>
<keyword evidence="2" id="KW-0862">Zinc</keyword>
<dbReference type="AlphaFoldDB" id="A0A4U5P063"/>
<dbReference type="OrthoDB" id="9049620at2759"/>
<dbReference type="GO" id="GO:0031297">
    <property type="term" value="P:replication fork processing"/>
    <property type="evidence" value="ECO:0007669"/>
    <property type="project" value="TreeGrafter"/>
</dbReference>
<evidence type="ECO:0000259" key="5">
    <source>
        <dbReference type="PROSITE" id="PS50089"/>
    </source>
</evidence>
<dbReference type="Proteomes" id="UP000298663">
    <property type="component" value="Unassembled WGS sequence"/>
</dbReference>
<keyword evidence="4" id="KW-0812">Transmembrane</keyword>
<keyword evidence="7" id="KW-1185">Reference proteome</keyword>
<dbReference type="GO" id="GO:0008270">
    <property type="term" value="F:zinc ion binding"/>
    <property type="evidence" value="ECO:0007669"/>
    <property type="project" value="UniProtKB-KW"/>
</dbReference>
<protein>
    <recommendedName>
        <fullName evidence="5">RING-type domain-containing protein</fullName>
    </recommendedName>
</protein>
<dbReference type="GO" id="GO:0090734">
    <property type="term" value="C:site of DNA damage"/>
    <property type="evidence" value="ECO:0007669"/>
    <property type="project" value="TreeGrafter"/>
</dbReference>
<comment type="caution">
    <text evidence="6">The sequence shown here is derived from an EMBL/GenBank/DDBJ whole genome shotgun (WGS) entry which is preliminary data.</text>
</comment>
<dbReference type="GO" id="GO:0005634">
    <property type="term" value="C:nucleus"/>
    <property type="evidence" value="ECO:0007669"/>
    <property type="project" value="TreeGrafter"/>
</dbReference>
<keyword evidence="4" id="KW-0472">Membrane</keyword>
<dbReference type="Gene3D" id="3.30.40.10">
    <property type="entry name" value="Zinc/RING finger domain, C3HC4 (zinc finger)"/>
    <property type="match status" value="1"/>
</dbReference>
<keyword evidence="1 3" id="KW-0479">Metal-binding</keyword>
<dbReference type="PANTHER" id="PTHR46569:SF1">
    <property type="entry name" value="E3 UBIQUITIN-PROTEIN LIGASE RFWD3-RELATED"/>
    <property type="match status" value="1"/>
</dbReference>
<evidence type="ECO:0000256" key="4">
    <source>
        <dbReference type="SAM" id="Phobius"/>
    </source>
</evidence>
<reference evidence="6 7" key="1">
    <citation type="journal article" date="2015" name="Genome Biol.">
        <title>Comparative genomics of Steinernema reveals deeply conserved gene regulatory networks.</title>
        <authorList>
            <person name="Dillman A.R."/>
            <person name="Macchietto M."/>
            <person name="Porter C.F."/>
            <person name="Rogers A."/>
            <person name="Williams B."/>
            <person name="Antoshechkin I."/>
            <person name="Lee M.M."/>
            <person name="Goodwin Z."/>
            <person name="Lu X."/>
            <person name="Lewis E.E."/>
            <person name="Goodrich-Blair H."/>
            <person name="Stock S.P."/>
            <person name="Adams B.J."/>
            <person name="Sternberg P.W."/>
            <person name="Mortazavi A."/>
        </authorList>
    </citation>
    <scope>NUCLEOTIDE SEQUENCE [LARGE SCALE GENOMIC DNA]</scope>
    <source>
        <strain evidence="6 7">ALL</strain>
    </source>
</reference>
<dbReference type="SMART" id="SM00184">
    <property type="entry name" value="RING"/>
    <property type="match status" value="1"/>
</dbReference>
<name>A0A4U5P063_STECR</name>
<evidence type="ECO:0000313" key="7">
    <source>
        <dbReference type="Proteomes" id="UP000298663"/>
    </source>
</evidence>
<gene>
    <name evidence="6" type="ORF">L596_013450</name>
</gene>
<dbReference type="InterPro" id="IPR052639">
    <property type="entry name" value="TRAIP_ubiq-protein_ligase"/>
</dbReference>
<dbReference type="InterPro" id="IPR013083">
    <property type="entry name" value="Znf_RING/FYVE/PHD"/>
</dbReference>
<reference evidence="6 7" key="2">
    <citation type="journal article" date="2019" name="G3 (Bethesda)">
        <title>Hybrid Assembly of the Genome of the Entomopathogenic Nematode Steinernema carpocapsae Identifies the X-Chromosome.</title>
        <authorList>
            <person name="Serra L."/>
            <person name="Macchietto M."/>
            <person name="Macias-Munoz A."/>
            <person name="McGill C.J."/>
            <person name="Rodriguez I.M."/>
            <person name="Rodriguez B."/>
            <person name="Murad R."/>
            <person name="Mortazavi A."/>
        </authorList>
    </citation>
    <scope>NUCLEOTIDE SEQUENCE [LARGE SCALE GENOMIC DNA]</scope>
    <source>
        <strain evidence="6 7">ALL</strain>
    </source>
</reference>
<proteinExistence type="predicted"/>
<feature type="domain" description="RING-type" evidence="5">
    <location>
        <begin position="9"/>
        <end position="51"/>
    </location>
</feature>
<evidence type="ECO:0000256" key="3">
    <source>
        <dbReference type="PROSITE-ProRule" id="PRU00175"/>
    </source>
</evidence>
<dbReference type="PANTHER" id="PTHR46569">
    <property type="entry name" value="E3 UBIQUITIN-PROTEIN LIGASE TRAIP"/>
    <property type="match status" value="1"/>
</dbReference>